<dbReference type="PANTHER" id="PTHR30576:SF10">
    <property type="entry name" value="SLL5057 PROTEIN"/>
    <property type="match status" value="1"/>
</dbReference>
<evidence type="ECO:0000313" key="3">
    <source>
        <dbReference type="EMBL" id="MFB9519628.1"/>
    </source>
</evidence>
<dbReference type="InterPro" id="IPR003362">
    <property type="entry name" value="Bact_transf"/>
</dbReference>
<comment type="similarity">
    <text evidence="1">Belongs to the bacterial sugar transferase family.</text>
</comment>
<evidence type="ECO:0000259" key="2">
    <source>
        <dbReference type="Pfam" id="PF02397"/>
    </source>
</evidence>
<protein>
    <submittedName>
        <fullName evidence="3">Sugar transferase</fullName>
        <ecNumber evidence="3">2.7.8.-</ecNumber>
    </submittedName>
</protein>
<accession>A0ABV5P966</accession>
<sequence length="199" mass="21094">MRAPSAKRAFDLTGSLLLLLLLAPLLGACAAAVAFTSPGGAFSRQVRAGRGGEPFELLKFRTTRASTAPGRARPAVLHGNGGRLFPLPADPRVTPVGRVLRRFALDELPQLVNVVRGEMSLVGPRPLPVADSGRTGLAPGRLGVRPGITGLWQVSGRSDLPWNEMVLLDLEYVDRHCLGLDLTILARTVPAALTARGAR</sequence>
<dbReference type="PANTHER" id="PTHR30576">
    <property type="entry name" value="COLANIC BIOSYNTHESIS UDP-GLUCOSE LIPID CARRIER TRANSFERASE"/>
    <property type="match status" value="1"/>
</dbReference>
<gene>
    <name evidence="3" type="ORF">ACFFTU_06700</name>
</gene>
<comment type="caution">
    <text evidence="3">The sequence shown here is derived from an EMBL/GenBank/DDBJ whole genome shotgun (WGS) entry which is preliminary data.</text>
</comment>
<dbReference type="EC" id="2.7.8.-" evidence="3"/>
<dbReference type="EMBL" id="JBHMCR010000004">
    <property type="protein sequence ID" value="MFB9519628.1"/>
    <property type="molecule type" value="Genomic_DNA"/>
</dbReference>
<evidence type="ECO:0000256" key="1">
    <source>
        <dbReference type="ARBA" id="ARBA00006464"/>
    </source>
</evidence>
<dbReference type="PROSITE" id="PS51257">
    <property type="entry name" value="PROKAR_LIPOPROTEIN"/>
    <property type="match status" value="1"/>
</dbReference>
<keyword evidence="4" id="KW-1185">Reference proteome</keyword>
<keyword evidence="3" id="KW-0808">Transferase</keyword>
<proteinExistence type="inferred from homology"/>
<dbReference type="Pfam" id="PF02397">
    <property type="entry name" value="Bac_transf"/>
    <property type="match status" value="1"/>
</dbReference>
<name>A0ABV5P966_STRCM</name>
<dbReference type="Proteomes" id="UP001589718">
    <property type="component" value="Unassembled WGS sequence"/>
</dbReference>
<dbReference type="GO" id="GO:0016740">
    <property type="term" value="F:transferase activity"/>
    <property type="evidence" value="ECO:0007669"/>
    <property type="project" value="UniProtKB-KW"/>
</dbReference>
<evidence type="ECO:0000313" key="4">
    <source>
        <dbReference type="Proteomes" id="UP001589718"/>
    </source>
</evidence>
<reference evidence="3 4" key="1">
    <citation type="submission" date="2024-09" db="EMBL/GenBank/DDBJ databases">
        <authorList>
            <person name="Sun Q."/>
            <person name="Mori K."/>
        </authorList>
    </citation>
    <scope>NUCLEOTIDE SEQUENCE [LARGE SCALE GENOMIC DNA]</scope>
    <source>
        <strain evidence="3 4">JCM 4362</strain>
    </source>
</reference>
<feature type="domain" description="Bacterial sugar transferase" evidence="2">
    <location>
        <begin position="7"/>
        <end position="193"/>
    </location>
</feature>
<dbReference type="RefSeq" id="WP_345221229.1">
    <property type="nucleotide sequence ID" value="NZ_BAAAXE010000013.1"/>
</dbReference>
<organism evidence="3 4">
    <name type="scientific">Streptomyces cremeus</name>
    <dbReference type="NCBI Taxonomy" id="66881"/>
    <lineage>
        <taxon>Bacteria</taxon>
        <taxon>Bacillati</taxon>
        <taxon>Actinomycetota</taxon>
        <taxon>Actinomycetes</taxon>
        <taxon>Kitasatosporales</taxon>
        <taxon>Streptomycetaceae</taxon>
        <taxon>Streptomyces</taxon>
    </lineage>
</organism>